<protein>
    <recommendedName>
        <fullName evidence="5">DUF2510 domain-containing protein</fullName>
    </recommendedName>
</protein>
<dbReference type="AlphaFoldDB" id="A0ABD6P2P8"/>
<feature type="compositionally biased region" description="Pro residues" evidence="1">
    <location>
        <begin position="14"/>
        <end position="23"/>
    </location>
</feature>
<evidence type="ECO:0000256" key="2">
    <source>
        <dbReference type="SAM" id="Phobius"/>
    </source>
</evidence>
<feature type="transmembrane region" description="Helical" evidence="2">
    <location>
        <begin position="32"/>
        <end position="55"/>
    </location>
</feature>
<keyword evidence="2" id="KW-0472">Membrane</keyword>
<feature type="region of interest" description="Disordered" evidence="1">
    <location>
        <begin position="1"/>
        <end position="27"/>
    </location>
</feature>
<feature type="region of interest" description="Disordered" evidence="1">
    <location>
        <begin position="61"/>
        <end position="89"/>
    </location>
</feature>
<comment type="caution">
    <text evidence="3">The sequence shown here is derived from an EMBL/GenBank/DDBJ whole genome shotgun (WGS) entry which is preliminary data.</text>
</comment>
<reference evidence="3 4" key="1">
    <citation type="submission" date="2016-06" db="EMBL/GenBank/DDBJ databases">
        <authorList>
            <person name="Sutton G."/>
            <person name="Brinkac L."/>
            <person name="Sanka R."/>
            <person name="Adams M."/>
            <person name="Lau E."/>
            <person name="Sam S."/>
            <person name="Sreng N."/>
            <person name="Him V."/>
            <person name="Kerleguer A."/>
            <person name="Cheng S."/>
        </authorList>
    </citation>
    <scope>NUCLEOTIDE SEQUENCE [LARGE SCALE GENOMIC DNA]</scope>
    <source>
        <strain evidence="3 4">E2978</strain>
    </source>
</reference>
<feature type="compositionally biased region" description="Low complexity" evidence="1">
    <location>
        <begin position="77"/>
        <end position="89"/>
    </location>
</feature>
<evidence type="ECO:0000256" key="1">
    <source>
        <dbReference type="SAM" id="MobiDB-lite"/>
    </source>
</evidence>
<gene>
    <name evidence="3" type="ORF">A5672_19005</name>
</gene>
<organism evidence="3 4">
    <name type="scientific">Mycobacterium alsense</name>
    <dbReference type="NCBI Taxonomy" id="324058"/>
    <lineage>
        <taxon>Bacteria</taxon>
        <taxon>Bacillati</taxon>
        <taxon>Actinomycetota</taxon>
        <taxon>Actinomycetes</taxon>
        <taxon>Mycobacteriales</taxon>
        <taxon>Mycobacteriaceae</taxon>
        <taxon>Mycobacterium</taxon>
    </lineage>
</organism>
<sequence length="214" mass="21967">MYWDGQQWHSAPPADQPPRPTPTTPRRRGRPALIAALVVALVVLAGVIGVTGFLLQHRHTSPAPAAQPAQPAPPAQPTSSAVSSAAAPAPRVGAQELAPFLGEWGGGHSGRIEIHPDGSGRWRYPDVSTCPDAPLAGCGVIGTADFMLTSVTDGTAKGRVTASSNPVYASVGGPVTIVQGKSWQGTGVVLAVSIGRMGGWNFCNDTSPHNCAES</sequence>
<evidence type="ECO:0008006" key="5">
    <source>
        <dbReference type="Google" id="ProtNLM"/>
    </source>
</evidence>
<evidence type="ECO:0000313" key="3">
    <source>
        <dbReference type="EMBL" id="OBG36826.1"/>
    </source>
</evidence>
<dbReference type="EMBL" id="LZIT01000177">
    <property type="protein sequence ID" value="OBG36826.1"/>
    <property type="molecule type" value="Genomic_DNA"/>
</dbReference>
<proteinExistence type="predicted"/>
<keyword evidence="2" id="KW-1133">Transmembrane helix</keyword>
<dbReference type="Proteomes" id="UP000092086">
    <property type="component" value="Unassembled WGS sequence"/>
</dbReference>
<name>A0ABD6P2P8_9MYCO</name>
<accession>A0ABD6P2P8</accession>
<evidence type="ECO:0000313" key="4">
    <source>
        <dbReference type="Proteomes" id="UP000092086"/>
    </source>
</evidence>
<keyword evidence="2" id="KW-0812">Transmembrane</keyword>